<proteinExistence type="predicted"/>
<dbReference type="Proteomes" id="UP000799438">
    <property type="component" value="Unassembled WGS sequence"/>
</dbReference>
<keyword evidence="3" id="KW-1185">Reference proteome</keyword>
<protein>
    <submittedName>
        <fullName evidence="2">Uncharacterized protein</fullName>
    </submittedName>
</protein>
<keyword evidence="1" id="KW-0472">Membrane</keyword>
<organism evidence="2 3">
    <name type="scientific">Aplosporella prunicola CBS 121167</name>
    <dbReference type="NCBI Taxonomy" id="1176127"/>
    <lineage>
        <taxon>Eukaryota</taxon>
        <taxon>Fungi</taxon>
        <taxon>Dikarya</taxon>
        <taxon>Ascomycota</taxon>
        <taxon>Pezizomycotina</taxon>
        <taxon>Dothideomycetes</taxon>
        <taxon>Dothideomycetes incertae sedis</taxon>
        <taxon>Botryosphaeriales</taxon>
        <taxon>Aplosporellaceae</taxon>
        <taxon>Aplosporella</taxon>
    </lineage>
</organism>
<dbReference type="AlphaFoldDB" id="A0A6A6B8Y6"/>
<dbReference type="EMBL" id="ML995489">
    <property type="protein sequence ID" value="KAF2140722.1"/>
    <property type="molecule type" value="Genomic_DNA"/>
</dbReference>
<evidence type="ECO:0000256" key="1">
    <source>
        <dbReference type="SAM" id="Phobius"/>
    </source>
</evidence>
<sequence length="309" mass="34827">MAGAWGWGVGKDEGRVWRVGVRRRRSLYPAMSCSPRAFLAWDGALAAFFPPSLRALNPGLAASASGARVGLRRCSVRPRAWGRGVGWLVGTPSVGRWALIHCPRHFIAVARARPRRRRPLSSLLRSLCKQRDDRPFELPSCLYTWPAADCAEGASRRATFQYSLDFCCSINPRGSCEQRAFFGQGEPRYGIPELLASPSIFISRYAISGRCGLSCAPPPPLLRLSDSRLSHMPCSRTFLRRLRSPPPHLHACNRACSEITRRYFSILGKWHIMGTSILYFFFLSFFLFLFLSRAPWPCCLKESRRLMVT</sequence>
<feature type="transmembrane region" description="Helical" evidence="1">
    <location>
        <begin position="270"/>
        <end position="291"/>
    </location>
</feature>
<dbReference type="GeneID" id="54304264"/>
<reference evidence="2" key="1">
    <citation type="journal article" date="2020" name="Stud. Mycol.">
        <title>101 Dothideomycetes genomes: a test case for predicting lifestyles and emergence of pathogens.</title>
        <authorList>
            <person name="Haridas S."/>
            <person name="Albert R."/>
            <person name="Binder M."/>
            <person name="Bloem J."/>
            <person name="Labutti K."/>
            <person name="Salamov A."/>
            <person name="Andreopoulos B."/>
            <person name="Baker S."/>
            <person name="Barry K."/>
            <person name="Bills G."/>
            <person name="Bluhm B."/>
            <person name="Cannon C."/>
            <person name="Castanera R."/>
            <person name="Culley D."/>
            <person name="Daum C."/>
            <person name="Ezra D."/>
            <person name="Gonzalez J."/>
            <person name="Henrissat B."/>
            <person name="Kuo A."/>
            <person name="Liang C."/>
            <person name="Lipzen A."/>
            <person name="Lutzoni F."/>
            <person name="Magnuson J."/>
            <person name="Mondo S."/>
            <person name="Nolan M."/>
            <person name="Ohm R."/>
            <person name="Pangilinan J."/>
            <person name="Park H.-J."/>
            <person name="Ramirez L."/>
            <person name="Alfaro M."/>
            <person name="Sun H."/>
            <person name="Tritt A."/>
            <person name="Yoshinaga Y."/>
            <person name="Zwiers L.-H."/>
            <person name="Turgeon B."/>
            <person name="Goodwin S."/>
            <person name="Spatafora J."/>
            <person name="Crous P."/>
            <person name="Grigoriev I."/>
        </authorList>
    </citation>
    <scope>NUCLEOTIDE SEQUENCE</scope>
    <source>
        <strain evidence="2">CBS 121167</strain>
    </source>
</reference>
<gene>
    <name evidence="2" type="ORF">K452DRAFT_50471</name>
</gene>
<name>A0A6A6B8Y6_9PEZI</name>
<dbReference type="RefSeq" id="XP_033396435.1">
    <property type="nucleotide sequence ID" value="XM_033546757.1"/>
</dbReference>
<evidence type="ECO:0000313" key="2">
    <source>
        <dbReference type="EMBL" id="KAF2140722.1"/>
    </source>
</evidence>
<keyword evidence="1" id="KW-1133">Transmembrane helix</keyword>
<evidence type="ECO:0000313" key="3">
    <source>
        <dbReference type="Proteomes" id="UP000799438"/>
    </source>
</evidence>
<accession>A0A6A6B8Y6</accession>
<keyword evidence="1" id="KW-0812">Transmembrane</keyword>